<dbReference type="InterPro" id="IPR045601">
    <property type="entry name" value="DUF6455"/>
</dbReference>
<dbReference type="EMBL" id="JABXWT010000002">
    <property type="protein sequence ID" value="NVO55567.1"/>
    <property type="molecule type" value="Genomic_DNA"/>
</dbReference>
<sequence length="91" mass="10261">MTDGQNLPKETFERHSELVQCMAETIGVDLTEKIMRDPEALASFSEMVTRCSNCALVEACEVWLSEYKGPVSETPEYCLNKGTLEKLRSKL</sequence>
<protein>
    <recommendedName>
        <fullName evidence="1">DUF6455 domain-containing protein</fullName>
    </recommendedName>
</protein>
<comment type="caution">
    <text evidence="2">The sequence shown here is derived from an EMBL/GenBank/DDBJ whole genome shotgun (WGS) entry which is preliminary data.</text>
</comment>
<feature type="domain" description="DUF6455" evidence="1">
    <location>
        <begin position="9"/>
        <end position="89"/>
    </location>
</feature>
<reference evidence="2 3" key="1">
    <citation type="submission" date="2020-06" db="EMBL/GenBank/DDBJ databases">
        <authorList>
            <person name="Cao W.R."/>
        </authorList>
    </citation>
    <scope>NUCLEOTIDE SEQUENCE [LARGE SCALE GENOMIC DNA]</scope>
    <source>
        <strain evidence="2 3">B1Z28</strain>
    </source>
</reference>
<dbReference type="Proteomes" id="UP000630805">
    <property type="component" value="Unassembled WGS sequence"/>
</dbReference>
<dbReference type="Pfam" id="PF20056">
    <property type="entry name" value="DUF6455"/>
    <property type="match status" value="1"/>
</dbReference>
<dbReference type="RefSeq" id="WP_176863128.1">
    <property type="nucleotide sequence ID" value="NZ_JABXWT010000002.1"/>
</dbReference>
<proteinExistence type="predicted"/>
<evidence type="ECO:0000259" key="1">
    <source>
        <dbReference type="Pfam" id="PF20056"/>
    </source>
</evidence>
<evidence type="ECO:0000313" key="2">
    <source>
        <dbReference type="EMBL" id="NVO55567.1"/>
    </source>
</evidence>
<gene>
    <name evidence="2" type="ORF">HW561_07180</name>
</gene>
<accession>A0ABX2PPM5</accession>
<organism evidence="2 3">
    <name type="scientific">Ruegeria haliotis</name>
    <dbReference type="NCBI Taxonomy" id="2747601"/>
    <lineage>
        <taxon>Bacteria</taxon>
        <taxon>Pseudomonadati</taxon>
        <taxon>Pseudomonadota</taxon>
        <taxon>Alphaproteobacteria</taxon>
        <taxon>Rhodobacterales</taxon>
        <taxon>Roseobacteraceae</taxon>
        <taxon>Ruegeria</taxon>
    </lineage>
</organism>
<keyword evidence="3" id="KW-1185">Reference proteome</keyword>
<name>A0ABX2PPM5_9RHOB</name>
<evidence type="ECO:0000313" key="3">
    <source>
        <dbReference type="Proteomes" id="UP000630805"/>
    </source>
</evidence>